<reference evidence="1" key="1">
    <citation type="submission" date="2018-02" db="EMBL/GenBank/DDBJ databases">
        <title>Rhizophora mucronata_Transcriptome.</title>
        <authorList>
            <person name="Meera S.P."/>
            <person name="Sreeshan A."/>
            <person name="Augustine A."/>
        </authorList>
    </citation>
    <scope>NUCLEOTIDE SEQUENCE</scope>
    <source>
        <tissue evidence="1">Leaf</tissue>
    </source>
</reference>
<proteinExistence type="predicted"/>
<evidence type="ECO:0000313" key="1">
    <source>
        <dbReference type="EMBL" id="MBX42335.1"/>
    </source>
</evidence>
<sequence>MIDCLSWQIIHSYEQVVLCITKMKMPYIIVCNAVKTLYCLENMCTGLGMYLLPEVSYSLRALEHTSCLHFYFSL</sequence>
<name>A0A2P2NIN6_RHIMU</name>
<dbReference type="AlphaFoldDB" id="A0A2P2NIN6"/>
<dbReference type="EMBL" id="GGEC01061851">
    <property type="protein sequence ID" value="MBX42335.1"/>
    <property type="molecule type" value="Transcribed_RNA"/>
</dbReference>
<accession>A0A2P2NIN6</accession>
<protein>
    <submittedName>
        <fullName evidence="1">Uncharacterized protein</fullName>
    </submittedName>
</protein>
<organism evidence="1">
    <name type="scientific">Rhizophora mucronata</name>
    <name type="common">Asiatic mangrove</name>
    <dbReference type="NCBI Taxonomy" id="61149"/>
    <lineage>
        <taxon>Eukaryota</taxon>
        <taxon>Viridiplantae</taxon>
        <taxon>Streptophyta</taxon>
        <taxon>Embryophyta</taxon>
        <taxon>Tracheophyta</taxon>
        <taxon>Spermatophyta</taxon>
        <taxon>Magnoliopsida</taxon>
        <taxon>eudicotyledons</taxon>
        <taxon>Gunneridae</taxon>
        <taxon>Pentapetalae</taxon>
        <taxon>rosids</taxon>
        <taxon>fabids</taxon>
        <taxon>Malpighiales</taxon>
        <taxon>Rhizophoraceae</taxon>
        <taxon>Rhizophora</taxon>
    </lineage>
</organism>